<organism evidence="1 2">
    <name type="scientific">Leucogyrophana mollusca</name>
    <dbReference type="NCBI Taxonomy" id="85980"/>
    <lineage>
        <taxon>Eukaryota</taxon>
        <taxon>Fungi</taxon>
        <taxon>Dikarya</taxon>
        <taxon>Basidiomycota</taxon>
        <taxon>Agaricomycotina</taxon>
        <taxon>Agaricomycetes</taxon>
        <taxon>Agaricomycetidae</taxon>
        <taxon>Boletales</taxon>
        <taxon>Boletales incertae sedis</taxon>
        <taxon>Leucogyrophana</taxon>
    </lineage>
</organism>
<accession>A0ACB8BG86</accession>
<comment type="caution">
    <text evidence="1">The sequence shown here is derived from an EMBL/GenBank/DDBJ whole genome shotgun (WGS) entry which is preliminary data.</text>
</comment>
<feature type="non-terminal residue" evidence="1">
    <location>
        <position position="56"/>
    </location>
</feature>
<reference evidence="1" key="1">
    <citation type="journal article" date="2021" name="New Phytol.">
        <title>Evolutionary innovations through gain and loss of genes in the ectomycorrhizal Boletales.</title>
        <authorList>
            <person name="Wu G."/>
            <person name="Miyauchi S."/>
            <person name="Morin E."/>
            <person name="Kuo A."/>
            <person name="Drula E."/>
            <person name="Varga T."/>
            <person name="Kohler A."/>
            <person name="Feng B."/>
            <person name="Cao Y."/>
            <person name="Lipzen A."/>
            <person name="Daum C."/>
            <person name="Hundley H."/>
            <person name="Pangilinan J."/>
            <person name="Johnson J."/>
            <person name="Barry K."/>
            <person name="LaButti K."/>
            <person name="Ng V."/>
            <person name="Ahrendt S."/>
            <person name="Min B."/>
            <person name="Choi I.G."/>
            <person name="Park H."/>
            <person name="Plett J.M."/>
            <person name="Magnuson J."/>
            <person name="Spatafora J.W."/>
            <person name="Nagy L.G."/>
            <person name="Henrissat B."/>
            <person name="Grigoriev I.V."/>
            <person name="Yang Z.L."/>
            <person name="Xu J."/>
            <person name="Martin F.M."/>
        </authorList>
    </citation>
    <scope>NUCLEOTIDE SEQUENCE</scope>
    <source>
        <strain evidence="1">KUC20120723A-06</strain>
    </source>
</reference>
<sequence length="56" mass="5989">MTSLPIATQFAYGSASSSYSVREAIASYRRSQYLAASIIPSTSDLSEGSDIDQEAH</sequence>
<keyword evidence="2" id="KW-1185">Reference proteome</keyword>
<evidence type="ECO:0000313" key="2">
    <source>
        <dbReference type="Proteomes" id="UP000790709"/>
    </source>
</evidence>
<evidence type="ECO:0000313" key="1">
    <source>
        <dbReference type="EMBL" id="KAH7924855.1"/>
    </source>
</evidence>
<protein>
    <submittedName>
        <fullName evidence="1">Uncharacterized protein</fullName>
    </submittedName>
</protein>
<name>A0ACB8BG86_9AGAM</name>
<dbReference type="Proteomes" id="UP000790709">
    <property type="component" value="Unassembled WGS sequence"/>
</dbReference>
<dbReference type="EMBL" id="MU266414">
    <property type="protein sequence ID" value="KAH7924855.1"/>
    <property type="molecule type" value="Genomic_DNA"/>
</dbReference>
<gene>
    <name evidence="1" type="ORF">BV22DRAFT_970297</name>
</gene>
<proteinExistence type="predicted"/>